<feature type="compositionally biased region" description="Polar residues" evidence="1">
    <location>
        <begin position="404"/>
        <end position="413"/>
    </location>
</feature>
<dbReference type="PANTHER" id="PTHR24216">
    <property type="entry name" value="PAXILLIN-RELATED"/>
    <property type="match status" value="1"/>
</dbReference>
<feature type="compositionally biased region" description="Pro residues" evidence="1">
    <location>
        <begin position="420"/>
        <end position="431"/>
    </location>
</feature>
<protein>
    <recommendedName>
        <fullName evidence="4">PIR protein CIR protein</fullName>
    </recommendedName>
</protein>
<evidence type="ECO:0008006" key="4">
    <source>
        <dbReference type="Google" id="ProtNLM"/>
    </source>
</evidence>
<evidence type="ECO:0000313" key="2">
    <source>
        <dbReference type="EMBL" id="EUD74052.1"/>
    </source>
</evidence>
<feature type="compositionally biased region" description="Polar residues" evidence="1">
    <location>
        <begin position="611"/>
        <end position="627"/>
    </location>
</feature>
<dbReference type="AlphaFoldDB" id="W7AKS9"/>
<organism evidence="2 3">
    <name type="scientific">Plasmodium vinckei petteri</name>
    <dbReference type="NCBI Taxonomy" id="138298"/>
    <lineage>
        <taxon>Eukaryota</taxon>
        <taxon>Sar</taxon>
        <taxon>Alveolata</taxon>
        <taxon>Apicomplexa</taxon>
        <taxon>Aconoidasida</taxon>
        <taxon>Haemosporida</taxon>
        <taxon>Plasmodiidae</taxon>
        <taxon>Plasmodium</taxon>
        <taxon>Plasmodium (Vinckeia)</taxon>
    </lineage>
</organism>
<feature type="region of interest" description="Disordered" evidence="1">
    <location>
        <begin position="275"/>
        <end position="508"/>
    </location>
</feature>
<evidence type="ECO:0000256" key="1">
    <source>
        <dbReference type="SAM" id="MobiDB-lite"/>
    </source>
</evidence>
<gene>
    <name evidence="2" type="ORF">YYG_01148</name>
</gene>
<dbReference type="PRINTS" id="PR01217">
    <property type="entry name" value="PRICHEXTENSN"/>
</dbReference>
<feature type="compositionally biased region" description="Pro residues" evidence="1">
    <location>
        <begin position="628"/>
        <end position="657"/>
    </location>
</feature>
<dbReference type="EMBL" id="KI965395">
    <property type="protein sequence ID" value="EUD74052.1"/>
    <property type="molecule type" value="Genomic_DNA"/>
</dbReference>
<feature type="compositionally biased region" description="Polar residues" evidence="1">
    <location>
        <begin position="583"/>
        <end position="593"/>
    </location>
</feature>
<reference evidence="2 3" key="1">
    <citation type="submission" date="2013-02" db="EMBL/GenBank/DDBJ databases">
        <title>The Genome Sequence of Plasmodium vinckei petteri CR.</title>
        <authorList>
            <consortium name="The Broad Institute Genome Sequencing Platform"/>
            <consortium name="The Broad Institute Genome Sequencing Center for Infectious Disease"/>
            <person name="Neafsey D."/>
            <person name="Cheeseman I."/>
            <person name="Volkman S."/>
            <person name="Adams J."/>
            <person name="Walker B."/>
            <person name="Young S.K."/>
            <person name="Zeng Q."/>
            <person name="Gargeya S."/>
            <person name="Fitzgerald M."/>
            <person name="Haas B."/>
            <person name="Abouelleil A."/>
            <person name="Alvarado L."/>
            <person name="Arachchi H.M."/>
            <person name="Berlin A.M."/>
            <person name="Chapman S.B."/>
            <person name="Dewar J."/>
            <person name="Goldberg J."/>
            <person name="Griggs A."/>
            <person name="Gujja S."/>
            <person name="Hansen M."/>
            <person name="Howarth C."/>
            <person name="Imamovic A."/>
            <person name="Larimer J."/>
            <person name="McCowan C."/>
            <person name="Murphy C."/>
            <person name="Neiman D."/>
            <person name="Pearson M."/>
            <person name="Priest M."/>
            <person name="Roberts A."/>
            <person name="Saif S."/>
            <person name="Shea T."/>
            <person name="Sisk P."/>
            <person name="Sykes S."/>
            <person name="Wortman J."/>
            <person name="Nusbaum C."/>
            <person name="Birren B."/>
        </authorList>
    </citation>
    <scope>NUCLEOTIDE SEQUENCE [LARGE SCALE GENOMIC DNA]</scope>
    <source>
        <strain evidence="2 3">CR</strain>
    </source>
</reference>
<name>W7AKS9_PLAVN</name>
<feature type="compositionally biased region" description="Pro residues" evidence="1">
    <location>
        <begin position="667"/>
        <end position="680"/>
    </location>
</feature>
<dbReference type="PANTHER" id="PTHR24216:SF65">
    <property type="entry name" value="PAXILLIN-LIKE PROTEIN 1"/>
    <property type="match status" value="1"/>
</dbReference>
<feature type="compositionally biased region" description="Pro residues" evidence="1">
    <location>
        <begin position="313"/>
        <end position="333"/>
    </location>
</feature>
<evidence type="ECO:0000313" key="3">
    <source>
        <dbReference type="Proteomes" id="UP000030659"/>
    </source>
</evidence>
<feature type="compositionally biased region" description="Pro residues" evidence="1">
    <location>
        <begin position="341"/>
        <end position="358"/>
    </location>
</feature>
<feature type="compositionally biased region" description="Polar residues" evidence="1">
    <location>
        <begin position="287"/>
        <end position="298"/>
    </location>
</feature>
<sequence length="1126" mass="125394">MDDKVCDFLYEVDENFNNGTVNVVKFRKFTKCHSYCPHQNNPKGNKCTNNYERINALVSYLFNEIRKFDKSFQGGGNDNNRHIELFMIWLGDKLFKIENDYKATLEESYKKYLMNYMGNYDYWNAIDSKKLYKNATIKKMSDLYGLLNSICKLIKEYNKSTTNIDRSRLRNNFTQCLNFYRTIHKSVNGCKPYLHLLDSLKMMYEIFRVQKILNNNFSSRNKEFLNKHIQSITLFGGENKYLLPFSEILSFNDKECIDVKSNDEQIGKIIESKKTQSNLQDARKPNKTNIVTKKQASGSAPRENSPPSKLQTPAPPPTSKTPPSAPKIPPTPQAPARQPVPSKPKAPTPQQKPQPPQQKPHEPTTTQKKVQPSPPASQPSTVPGPAKPPTTPQSQSEPTPKPGTKQQVSQPSIPVQKPVSPQPTGPPPQPTQPTKQKPQAPPQSGSELKKPQTGGSSNSNEPKDLGNGKGVTGGTSDNKGNPNSGNGNPGSGSNDPASNTSGGSFDWGSSIVKFLLNGTEILNKASQFIQKNQQSFKDAAEKISGAYNNAVDNLKHAYNVSNNYVNDFVKDVINQLSKIDPPSKQNGNHSGTGNPQGGGNSPNHLPPSQPPNITDPSNPQSLQNPSHKPSPIPPTIGPPLPPPAPASIPTPGIPPDPSKGSSSNSLPTPPSSPTPNPTPGLPKGLLQQGQSLLQSQPITQQHAQLPVQVNQPNKKTVVQFVKSLSSGLNLKKPWNIFPTTWNGSGNCKPEIKFMNATLVCCTSEQCSLTGISVTLILIPIILSIAYKYLSFGSSKKSEKKNMKRVINFHDGNRKTKIIISSNDRSKHLKPWRIIKYVDGNITFDSQSQNYTLKKSIADDYCPSTKEGEEDQCNSDNQKVICAFIGLVDFLNGIDNEKNIENDKLAEYAILWLSYKLNQKEQNSDFKLNDFYTNHIKTNVQYNEKIKNDKGNKTYKEFIDKKQYLMNMDIKDMSKFYEAFEILCKMYNACNENSKKCTNCSENANEFYKKYKELNEGSNNKSNSYKNVLYSLSTDYNILKKYLSDNCIDSREISSFPEIGIPEGPFEIIEATSSSSIASKLIPVLLIFSAIPVFLGIAYKVNDKEFINIILKIIFIKYMQTLTSYAS</sequence>
<dbReference type="Proteomes" id="UP000030659">
    <property type="component" value="Unassembled WGS sequence"/>
</dbReference>
<feature type="compositionally biased region" description="Low complexity" evidence="1">
    <location>
        <begin position="476"/>
        <end position="499"/>
    </location>
</feature>
<dbReference type="NCBIfam" id="TIGR01590">
    <property type="entry name" value="yir-bir-cir_Pla"/>
    <property type="match status" value="1"/>
</dbReference>
<proteinExistence type="predicted"/>
<dbReference type="InterPro" id="IPR006477">
    <property type="entry name" value="Yir_bir_cir"/>
</dbReference>
<accession>W7AKS9</accession>
<feature type="region of interest" description="Disordered" evidence="1">
    <location>
        <begin position="578"/>
        <end position="685"/>
    </location>
</feature>
<dbReference type="Pfam" id="PF06022">
    <property type="entry name" value="Cir_Bir_Yir"/>
    <property type="match status" value="2"/>
</dbReference>